<gene>
    <name evidence="9 10" type="primary">secE</name>
    <name evidence="10" type="ORF">IAB12_01430</name>
</gene>
<dbReference type="PANTHER" id="PTHR33910:SF1">
    <property type="entry name" value="PROTEIN TRANSLOCASE SUBUNIT SECE"/>
    <property type="match status" value="1"/>
</dbReference>
<dbReference type="NCBIfam" id="TIGR00964">
    <property type="entry name" value="secE_bact"/>
    <property type="match status" value="1"/>
</dbReference>
<proteinExistence type="inferred from homology"/>
<dbReference type="PANTHER" id="PTHR33910">
    <property type="entry name" value="PROTEIN TRANSLOCASE SUBUNIT SECE"/>
    <property type="match status" value="1"/>
</dbReference>
<keyword evidence="4 9" id="KW-0812">Transmembrane</keyword>
<evidence type="ECO:0000256" key="3">
    <source>
        <dbReference type="ARBA" id="ARBA00022475"/>
    </source>
</evidence>
<keyword evidence="8 9" id="KW-0472">Membrane</keyword>
<reference evidence="10" key="2">
    <citation type="submission" date="2021-04" db="EMBL/GenBank/DDBJ databases">
        <authorList>
            <person name="Gilroy R."/>
        </authorList>
    </citation>
    <scope>NUCLEOTIDE SEQUENCE</scope>
    <source>
        <strain evidence="10">Gambia11-129</strain>
    </source>
</reference>
<dbReference type="HAMAP" id="MF_00422">
    <property type="entry name" value="SecE"/>
    <property type="match status" value="1"/>
</dbReference>
<name>A0A9D1PTF7_9SPIO</name>
<evidence type="ECO:0000313" key="10">
    <source>
        <dbReference type="EMBL" id="HIV98423.1"/>
    </source>
</evidence>
<evidence type="ECO:0000256" key="2">
    <source>
        <dbReference type="ARBA" id="ARBA00022448"/>
    </source>
</evidence>
<reference evidence="10" key="1">
    <citation type="journal article" date="2021" name="PeerJ">
        <title>Extensive microbial diversity within the chicken gut microbiome revealed by metagenomics and culture.</title>
        <authorList>
            <person name="Gilroy R."/>
            <person name="Ravi A."/>
            <person name="Getino M."/>
            <person name="Pursley I."/>
            <person name="Horton D.L."/>
            <person name="Alikhan N.F."/>
            <person name="Baker D."/>
            <person name="Gharbi K."/>
            <person name="Hall N."/>
            <person name="Watson M."/>
            <person name="Adriaenssens E.M."/>
            <person name="Foster-Nyarko E."/>
            <person name="Jarju S."/>
            <person name="Secka A."/>
            <person name="Antonio M."/>
            <person name="Oren A."/>
            <person name="Chaudhuri R.R."/>
            <person name="La Ragione R."/>
            <person name="Hildebrand F."/>
            <person name="Pallen M.J."/>
        </authorList>
    </citation>
    <scope>NUCLEOTIDE SEQUENCE</scope>
    <source>
        <strain evidence="10">Gambia11-129</strain>
    </source>
</reference>
<feature type="transmembrane region" description="Helical" evidence="9">
    <location>
        <begin position="25"/>
        <end position="47"/>
    </location>
</feature>
<dbReference type="AlphaFoldDB" id="A0A9D1PTF7"/>
<dbReference type="GO" id="GO:0043952">
    <property type="term" value="P:protein transport by the Sec complex"/>
    <property type="evidence" value="ECO:0007669"/>
    <property type="project" value="UniProtKB-UniRule"/>
</dbReference>
<comment type="similarity">
    <text evidence="9">Belongs to the SecE/SEC61-gamma family.</text>
</comment>
<dbReference type="GO" id="GO:0006605">
    <property type="term" value="P:protein targeting"/>
    <property type="evidence" value="ECO:0007669"/>
    <property type="project" value="UniProtKB-UniRule"/>
</dbReference>
<dbReference type="GO" id="GO:0005886">
    <property type="term" value="C:plasma membrane"/>
    <property type="evidence" value="ECO:0007669"/>
    <property type="project" value="UniProtKB-SubCell"/>
</dbReference>
<sequence>MKKIGRYFKECFLEMKKVSWPSRQVVVKSTWVVIISAIIFAVVLGLVDTLLGLGLDLIF</sequence>
<protein>
    <recommendedName>
        <fullName evidence="9">Protein translocase subunit SecE</fullName>
    </recommendedName>
</protein>
<keyword evidence="5 9" id="KW-0653">Protein transport</keyword>
<keyword evidence="6 9" id="KW-1133">Transmembrane helix</keyword>
<dbReference type="GO" id="GO:0008320">
    <property type="term" value="F:protein transmembrane transporter activity"/>
    <property type="evidence" value="ECO:0007669"/>
    <property type="project" value="UniProtKB-UniRule"/>
</dbReference>
<dbReference type="InterPro" id="IPR038379">
    <property type="entry name" value="SecE_sf"/>
</dbReference>
<evidence type="ECO:0000313" key="11">
    <source>
        <dbReference type="Proteomes" id="UP000823936"/>
    </source>
</evidence>
<dbReference type="GO" id="GO:0065002">
    <property type="term" value="P:intracellular protein transmembrane transport"/>
    <property type="evidence" value="ECO:0007669"/>
    <property type="project" value="UniProtKB-UniRule"/>
</dbReference>
<evidence type="ECO:0000256" key="1">
    <source>
        <dbReference type="ARBA" id="ARBA00004370"/>
    </source>
</evidence>
<evidence type="ECO:0000256" key="6">
    <source>
        <dbReference type="ARBA" id="ARBA00022989"/>
    </source>
</evidence>
<evidence type="ECO:0000256" key="5">
    <source>
        <dbReference type="ARBA" id="ARBA00022927"/>
    </source>
</evidence>
<comment type="subunit">
    <text evidence="9">Component of the Sec protein translocase complex. Heterotrimer consisting of SecY, SecE and SecG subunits. The heterotrimers can form oligomers, although 1 heterotrimer is thought to be able to translocate proteins. Interacts with the ribosome. Interacts with SecDF, and other proteins may be involved. Interacts with SecA.</text>
</comment>
<dbReference type="EMBL" id="DXHU01000006">
    <property type="protein sequence ID" value="HIV98423.1"/>
    <property type="molecule type" value="Genomic_DNA"/>
</dbReference>
<evidence type="ECO:0000256" key="9">
    <source>
        <dbReference type="HAMAP-Rule" id="MF_00422"/>
    </source>
</evidence>
<keyword evidence="7 9" id="KW-0811">Translocation</keyword>
<evidence type="ECO:0000256" key="4">
    <source>
        <dbReference type="ARBA" id="ARBA00022692"/>
    </source>
</evidence>
<comment type="subcellular location">
    <subcellularLocation>
        <location evidence="9">Cell membrane</location>
        <topology evidence="9">Single-pass membrane protein</topology>
    </subcellularLocation>
    <subcellularLocation>
        <location evidence="1">Membrane</location>
    </subcellularLocation>
</comment>
<dbReference type="InterPro" id="IPR005807">
    <property type="entry name" value="SecE_bac"/>
</dbReference>
<keyword evidence="2 9" id="KW-0813">Transport</keyword>
<dbReference type="Pfam" id="PF00584">
    <property type="entry name" value="SecE"/>
    <property type="match status" value="1"/>
</dbReference>
<evidence type="ECO:0000256" key="7">
    <source>
        <dbReference type="ARBA" id="ARBA00023010"/>
    </source>
</evidence>
<dbReference type="Proteomes" id="UP000823936">
    <property type="component" value="Unassembled WGS sequence"/>
</dbReference>
<organism evidence="10 11">
    <name type="scientific">Candidatus Ornithospirochaeta avicola</name>
    <dbReference type="NCBI Taxonomy" id="2840896"/>
    <lineage>
        <taxon>Bacteria</taxon>
        <taxon>Pseudomonadati</taxon>
        <taxon>Spirochaetota</taxon>
        <taxon>Spirochaetia</taxon>
        <taxon>Spirochaetales</taxon>
        <taxon>Spirochaetaceae</taxon>
        <taxon>Spirochaetaceae incertae sedis</taxon>
        <taxon>Candidatus Ornithospirochaeta</taxon>
    </lineage>
</organism>
<comment type="caution">
    <text evidence="10">The sequence shown here is derived from an EMBL/GenBank/DDBJ whole genome shotgun (WGS) entry which is preliminary data.</text>
</comment>
<dbReference type="Gene3D" id="1.20.5.1030">
    <property type="entry name" value="Preprotein translocase secy subunit"/>
    <property type="match status" value="1"/>
</dbReference>
<comment type="function">
    <text evidence="9">Essential subunit of the Sec protein translocation channel SecYEG. Clamps together the 2 halves of SecY. May contact the channel plug during translocation.</text>
</comment>
<keyword evidence="3 9" id="KW-1003">Cell membrane</keyword>
<accession>A0A9D1PTF7</accession>
<dbReference type="InterPro" id="IPR001901">
    <property type="entry name" value="Translocase_SecE/Sec61-g"/>
</dbReference>
<evidence type="ECO:0000256" key="8">
    <source>
        <dbReference type="ARBA" id="ARBA00023136"/>
    </source>
</evidence>
<dbReference type="GO" id="GO:0009306">
    <property type="term" value="P:protein secretion"/>
    <property type="evidence" value="ECO:0007669"/>
    <property type="project" value="UniProtKB-UniRule"/>
</dbReference>